<feature type="transmembrane region" description="Helical" evidence="7">
    <location>
        <begin position="279"/>
        <end position="299"/>
    </location>
</feature>
<evidence type="ECO:0000256" key="1">
    <source>
        <dbReference type="ARBA" id="ARBA00004123"/>
    </source>
</evidence>
<dbReference type="InterPro" id="IPR022905">
    <property type="entry name" value="Rpo11-like"/>
</dbReference>
<dbReference type="GO" id="GO:0006366">
    <property type="term" value="P:transcription by RNA polymerase II"/>
    <property type="evidence" value="ECO:0007669"/>
    <property type="project" value="InterPro"/>
</dbReference>
<dbReference type="Proteomes" id="UP000289738">
    <property type="component" value="Chromosome A03"/>
</dbReference>
<proteinExistence type="inferred from homology"/>
<dbReference type="PANTHER" id="PTHR13946">
    <property type="entry name" value="DNA-DIRECTED RNA POLYMERASE I,II,III"/>
    <property type="match status" value="1"/>
</dbReference>
<keyword evidence="6" id="KW-0175">Coiled coil</keyword>
<dbReference type="FunFam" id="3.30.1360.10:FF:000007">
    <property type="entry name" value="DNA-directed RNA polymerase II subunit RPB11-like protein"/>
    <property type="match status" value="1"/>
</dbReference>
<dbReference type="Gene3D" id="3.30.1360.10">
    <property type="entry name" value="RNA polymerase, RBP11-like subunit"/>
    <property type="match status" value="2"/>
</dbReference>
<feature type="coiled-coil region" evidence="6">
    <location>
        <begin position="84"/>
        <end position="111"/>
    </location>
</feature>
<keyword evidence="7" id="KW-1133">Transmembrane helix</keyword>
<keyword evidence="4" id="KW-0539">Nucleus</keyword>
<feature type="domain" description="DNA-directed RNA polymerase RBP11-like dimerisation" evidence="8">
    <location>
        <begin position="229"/>
        <end position="275"/>
    </location>
</feature>
<dbReference type="STRING" id="3818.A0A445E219"/>
<dbReference type="HAMAP" id="MF_00261">
    <property type="entry name" value="RNApol_arch_Rpo11"/>
    <property type="match status" value="2"/>
</dbReference>
<sequence length="354" mass="41125">MNAPDRYERFVVPEGTKKVSYERDTKIINAASVTIEREEHTIGNIIRMQLHRDENVLFAGYKLPHPLQYKIIVRIHTTGRSDPMQAYNQAINDLDRELDHLKKSFEVYRDSESTPMVCCDICQRWLHRHSDNIRFVSLPFAFRSDEKYHQFQVDRNLQYQCPTCRGECYQGLEAAVQELWKRRNIADRDLIASLRAAAGLPPIQEEIFARKRTLSRVSYERDTKIINAASFTIEREEHTIGNIIRMQLHRDENVLFAGYKLPHPLQYKIIVRVGFQSSIFFPSKLLALPVVLLLLLLLLQIHTTSQSSPMQAYNQAINDLDRELDHLKNAFEVCGDGEVFKGLLMYIQDGSFSL</sequence>
<evidence type="ECO:0000256" key="5">
    <source>
        <dbReference type="ARBA" id="ARBA00025751"/>
    </source>
</evidence>
<organism evidence="9 10">
    <name type="scientific">Arachis hypogaea</name>
    <name type="common">Peanut</name>
    <dbReference type="NCBI Taxonomy" id="3818"/>
    <lineage>
        <taxon>Eukaryota</taxon>
        <taxon>Viridiplantae</taxon>
        <taxon>Streptophyta</taxon>
        <taxon>Embryophyta</taxon>
        <taxon>Tracheophyta</taxon>
        <taxon>Spermatophyta</taxon>
        <taxon>Magnoliopsida</taxon>
        <taxon>eudicotyledons</taxon>
        <taxon>Gunneridae</taxon>
        <taxon>Pentapetalae</taxon>
        <taxon>rosids</taxon>
        <taxon>fabids</taxon>
        <taxon>Fabales</taxon>
        <taxon>Fabaceae</taxon>
        <taxon>Papilionoideae</taxon>
        <taxon>50 kb inversion clade</taxon>
        <taxon>dalbergioids sensu lato</taxon>
        <taxon>Dalbergieae</taxon>
        <taxon>Pterocarpus clade</taxon>
        <taxon>Arachis</taxon>
    </lineage>
</organism>
<comment type="caution">
    <text evidence="9">The sequence shown here is derived from an EMBL/GenBank/DDBJ whole genome shotgun (WGS) entry which is preliminary data.</text>
</comment>
<accession>A0A445E219</accession>
<dbReference type="InterPro" id="IPR037685">
    <property type="entry name" value="RBP11"/>
</dbReference>
<dbReference type="EMBL" id="SDMP01000003">
    <property type="protein sequence ID" value="RYR69421.1"/>
    <property type="molecule type" value="Genomic_DNA"/>
</dbReference>
<keyword evidence="3" id="KW-0804">Transcription</keyword>
<dbReference type="Pfam" id="PF13656">
    <property type="entry name" value="RNA_pol_L_2"/>
    <property type="match status" value="2"/>
</dbReference>
<keyword evidence="7" id="KW-0812">Transmembrane</keyword>
<dbReference type="GO" id="GO:0046983">
    <property type="term" value="F:protein dimerization activity"/>
    <property type="evidence" value="ECO:0007669"/>
    <property type="project" value="InterPro"/>
</dbReference>
<keyword evidence="7" id="KW-0472">Membrane</keyword>
<dbReference type="InterPro" id="IPR013083">
    <property type="entry name" value="Znf_RING/FYVE/PHD"/>
</dbReference>
<keyword evidence="2" id="KW-0240">DNA-directed RNA polymerase</keyword>
<name>A0A445E219_ARAHY</name>
<comment type="subcellular location">
    <subcellularLocation>
        <location evidence="1">Nucleus</location>
    </subcellularLocation>
</comment>
<dbReference type="Gene3D" id="3.30.40.10">
    <property type="entry name" value="Zinc/RING finger domain, C3HC4 (zinc finger)"/>
    <property type="match status" value="1"/>
</dbReference>
<evidence type="ECO:0000256" key="3">
    <source>
        <dbReference type="ARBA" id="ARBA00023163"/>
    </source>
</evidence>
<dbReference type="SUPFAM" id="SSF55257">
    <property type="entry name" value="RBP11-like subunits of RNA polymerase"/>
    <property type="match status" value="2"/>
</dbReference>
<comment type="similarity">
    <text evidence="5">Belongs to the archaeal Rpo11/eukaryotic RPB11/RPC19 RNA polymerase subunit family.</text>
</comment>
<gene>
    <name evidence="9" type="ORF">Ahy_A03g015966</name>
</gene>
<dbReference type="AlphaFoldDB" id="A0A445E219"/>
<evidence type="ECO:0000259" key="8">
    <source>
        <dbReference type="Pfam" id="PF13656"/>
    </source>
</evidence>
<evidence type="ECO:0000313" key="9">
    <source>
        <dbReference type="EMBL" id="RYR69421.1"/>
    </source>
</evidence>
<reference evidence="9 10" key="1">
    <citation type="submission" date="2019-01" db="EMBL/GenBank/DDBJ databases">
        <title>Sequencing of cultivated peanut Arachis hypogaea provides insights into genome evolution and oil improvement.</title>
        <authorList>
            <person name="Chen X."/>
        </authorList>
    </citation>
    <scope>NUCLEOTIDE SEQUENCE [LARGE SCALE GENOMIC DNA]</scope>
    <source>
        <strain evidence="10">cv. Fuhuasheng</strain>
        <tissue evidence="9">Leaves</tissue>
    </source>
</reference>
<dbReference type="PANTHER" id="PTHR13946:SF16">
    <property type="entry name" value="DNA-DIRECTED RNA POLYMERASE II SUBUNIT RPB11"/>
    <property type="match status" value="1"/>
</dbReference>
<dbReference type="GO" id="GO:0003677">
    <property type="term" value="F:DNA binding"/>
    <property type="evidence" value="ECO:0007669"/>
    <property type="project" value="InterPro"/>
</dbReference>
<evidence type="ECO:0000313" key="10">
    <source>
        <dbReference type="Proteomes" id="UP000289738"/>
    </source>
</evidence>
<evidence type="ECO:0000256" key="7">
    <source>
        <dbReference type="SAM" id="Phobius"/>
    </source>
</evidence>
<keyword evidence="10" id="KW-1185">Reference proteome</keyword>
<dbReference type="InterPro" id="IPR036603">
    <property type="entry name" value="RBP11-like"/>
</dbReference>
<protein>
    <recommendedName>
        <fullName evidence="8">DNA-directed RNA polymerase RBP11-like dimerisation domain-containing protein</fullName>
    </recommendedName>
</protein>
<dbReference type="PROSITE" id="PS01154">
    <property type="entry name" value="RNA_POL_L_13KD"/>
    <property type="match status" value="2"/>
</dbReference>
<dbReference type="CDD" id="cd06926">
    <property type="entry name" value="RNAP_II_RPB11"/>
    <property type="match status" value="2"/>
</dbReference>
<evidence type="ECO:0000256" key="6">
    <source>
        <dbReference type="SAM" id="Coils"/>
    </source>
</evidence>
<feature type="domain" description="DNA-directed RNA polymerase RBP11-like dimerisation" evidence="8">
    <location>
        <begin position="31"/>
        <end position="103"/>
    </location>
</feature>
<dbReference type="GO" id="GO:0005665">
    <property type="term" value="C:RNA polymerase II, core complex"/>
    <property type="evidence" value="ECO:0007669"/>
    <property type="project" value="InterPro"/>
</dbReference>
<dbReference type="InterPro" id="IPR009025">
    <property type="entry name" value="RBP11-like_dimer"/>
</dbReference>
<evidence type="ECO:0000256" key="4">
    <source>
        <dbReference type="ARBA" id="ARBA00023242"/>
    </source>
</evidence>
<dbReference type="InterPro" id="IPR008193">
    <property type="entry name" value="RNA_pol_Rpb11_13-16kDa_CS"/>
</dbReference>
<dbReference type="GO" id="GO:0003899">
    <property type="term" value="F:DNA-directed RNA polymerase activity"/>
    <property type="evidence" value="ECO:0007669"/>
    <property type="project" value="InterPro"/>
</dbReference>
<evidence type="ECO:0000256" key="2">
    <source>
        <dbReference type="ARBA" id="ARBA00022478"/>
    </source>
</evidence>